<reference evidence="6" key="1">
    <citation type="journal article" date="2014" name="Int. J. Syst. Evol. Microbiol.">
        <title>Complete genome sequence of Corynebacterium casei LMG S-19264T (=DSM 44701T), isolated from a smear-ripened cheese.</title>
        <authorList>
            <consortium name="US DOE Joint Genome Institute (JGI-PGF)"/>
            <person name="Walter F."/>
            <person name="Albersmeier A."/>
            <person name="Kalinowski J."/>
            <person name="Ruckert C."/>
        </authorList>
    </citation>
    <scope>NUCLEOTIDE SEQUENCE</scope>
    <source>
        <strain evidence="6">KCTC 23714</strain>
    </source>
</reference>
<dbReference type="NCBIfam" id="NF004847">
    <property type="entry name" value="PRK06198.1"/>
    <property type="match status" value="1"/>
</dbReference>
<dbReference type="Pfam" id="PF00106">
    <property type="entry name" value="adh_short"/>
    <property type="match status" value="1"/>
</dbReference>
<keyword evidence="2" id="KW-0560">Oxidoreductase</keyword>
<dbReference type="PANTHER" id="PTHR24321:SF8">
    <property type="entry name" value="ESTRADIOL 17-BETA-DEHYDROGENASE 8-RELATED"/>
    <property type="match status" value="1"/>
</dbReference>
<evidence type="ECO:0000256" key="2">
    <source>
        <dbReference type="ARBA" id="ARBA00023002"/>
    </source>
</evidence>
<name>A0A918ISF0_9RHOB</name>
<dbReference type="InterPro" id="IPR036291">
    <property type="entry name" value="NAD(P)-bd_dom_sf"/>
</dbReference>
<keyword evidence="3" id="KW-0520">NAD</keyword>
<evidence type="ECO:0000256" key="1">
    <source>
        <dbReference type="ARBA" id="ARBA00006484"/>
    </source>
</evidence>
<dbReference type="InterPro" id="IPR020904">
    <property type="entry name" value="Sc_DH/Rdtase_CS"/>
</dbReference>
<protein>
    <submittedName>
        <fullName evidence="6">Short-chain dehydrogenase</fullName>
    </submittedName>
</protein>
<reference evidence="6" key="2">
    <citation type="submission" date="2020-09" db="EMBL/GenBank/DDBJ databases">
        <authorList>
            <person name="Sun Q."/>
            <person name="Kim S."/>
        </authorList>
    </citation>
    <scope>NUCLEOTIDE SEQUENCE</scope>
    <source>
        <strain evidence="6">KCTC 23714</strain>
    </source>
</reference>
<organism evidence="6 7">
    <name type="scientific">Gemmobacter lanyuensis</name>
    <dbReference type="NCBI Taxonomy" id="1054497"/>
    <lineage>
        <taxon>Bacteria</taxon>
        <taxon>Pseudomonadati</taxon>
        <taxon>Pseudomonadota</taxon>
        <taxon>Alphaproteobacteria</taxon>
        <taxon>Rhodobacterales</taxon>
        <taxon>Paracoccaceae</taxon>
        <taxon>Gemmobacter</taxon>
    </lineage>
</organism>
<dbReference type="FunFam" id="3.40.50.720:FF:000084">
    <property type="entry name" value="Short-chain dehydrogenase reductase"/>
    <property type="match status" value="1"/>
</dbReference>
<dbReference type="SUPFAM" id="SSF51735">
    <property type="entry name" value="NAD(P)-binding Rossmann-fold domains"/>
    <property type="match status" value="1"/>
</dbReference>
<proteinExistence type="inferred from homology"/>
<dbReference type="PRINTS" id="PR00081">
    <property type="entry name" value="GDHRDH"/>
</dbReference>
<dbReference type="EMBL" id="BMYQ01000004">
    <property type="protein sequence ID" value="GGW29924.1"/>
    <property type="molecule type" value="Genomic_DNA"/>
</dbReference>
<dbReference type="AlphaFoldDB" id="A0A918ISF0"/>
<dbReference type="InterPro" id="IPR057326">
    <property type="entry name" value="KR_dom"/>
</dbReference>
<evidence type="ECO:0000259" key="5">
    <source>
        <dbReference type="SMART" id="SM00822"/>
    </source>
</evidence>
<dbReference type="Proteomes" id="UP000628984">
    <property type="component" value="Unassembled WGS sequence"/>
</dbReference>
<accession>A0A918ISF0</accession>
<dbReference type="PROSITE" id="PS00061">
    <property type="entry name" value="ADH_SHORT"/>
    <property type="match status" value="1"/>
</dbReference>
<sequence length="260" mass="27324">MRDHAQTVAVITGGSQGLGLAIAERLLAEGCPQMIIAGRGVMKGEEAAERLRETGADVRFLPVDMGDPQDAIDLINRAATRFGRVTALVNAAAATDRGSILDTTPASWDGLMAVNARGPFFALQRFAQLAIENGHPAQAVNILSMVVHCGQSFLAPYSASKAALANVTKNAAQALRAHRIRVNAINCGWMDTPGEDATQRRYHGAGDDWLAQAEAAQPMGMLVKPVHVAGLASYMLSAASGVMTGAVVDFDQNVSGAYPE</sequence>
<dbReference type="SMART" id="SM00822">
    <property type="entry name" value="PKS_KR"/>
    <property type="match status" value="1"/>
</dbReference>
<dbReference type="PRINTS" id="PR00080">
    <property type="entry name" value="SDRFAMILY"/>
</dbReference>
<dbReference type="RefSeq" id="WP_189633530.1">
    <property type="nucleotide sequence ID" value="NZ_BMYQ01000004.1"/>
</dbReference>
<evidence type="ECO:0000256" key="3">
    <source>
        <dbReference type="ARBA" id="ARBA00023027"/>
    </source>
</evidence>
<comment type="similarity">
    <text evidence="1 4">Belongs to the short-chain dehydrogenases/reductases (SDR) family.</text>
</comment>
<feature type="domain" description="Ketoreductase" evidence="5">
    <location>
        <begin position="7"/>
        <end position="192"/>
    </location>
</feature>
<comment type="caution">
    <text evidence="6">The sequence shown here is derived from an EMBL/GenBank/DDBJ whole genome shotgun (WGS) entry which is preliminary data.</text>
</comment>
<dbReference type="PANTHER" id="PTHR24321">
    <property type="entry name" value="DEHYDROGENASES, SHORT CHAIN"/>
    <property type="match status" value="1"/>
</dbReference>
<dbReference type="CDD" id="cd05233">
    <property type="entry name" value="SDR_c"/>
    <property type="match status" value="1"/>
</dbReference>
<evidence type="ECO:0000256" key="4">
    <source>
        <dbReference type="RuleBase" id="RU000363"/>
    </source>
</evidence>
<dbReference type="Gene3D" id="3.40.50.720">
    <property type="entry name" value="NAD(P)-binding Rossmann-like Domain"/>
    <property type="match status" value="1"/>
</dbReference>
<dbReference type="GO" id="GO:0016491">
    <property type="term" value="F:oxidoreductase activity"/>
    <property type="evidence" value="ECO:0007669"/>
    <property type="project" value="UniProtKB-KW"/>
</dbReference>
<keyword evidence="7" id="KW-1185">Reference proteome</keyword>
<evidence type="ECO:0000313" key="6">
    <source>
        <dbReference type="EMBL" id="GGW29924.1"/>
    </source>
</evidence>
<dbReference type="InterPro" id="IPR002347">
    <property type="entry name" value="SDR_fam"/>
</dbReference>
<gene>
    <name evidence="6" type="ORF">GCM10011452_18140</name>
</gene>
<evidence type="ECO:0000313" key="7">
    <source>
        <dbReference type="Proteomes" id="UP000628984"/>
    </source>
</evidence>